<evidence type="ECO:0000313" key="4">
    <source>
        <dbReference type="Proteomes" id="UP000507245"/>
    </source>
</evidence>
<dbReference type="EMBL" id="CAEKDK010000006">
    <property type="protein sequence ID" value="CAB4282702.1"/>
    <property type="molecule type" value="Genomic_DNA"/>
</dbReference>
<keyword evidence="4" id="KW-1185">Reference proteome</keyword>
<gene>
    <name evidence="1" type="ORF">CURHAP_LOCUS36294</name>
    <name evidence="2" type="ORF">ORAREDHAP_LOCUS36086</name>
</gene>
<dbReference type="Proteomes" id="UP000507245">
    <property type="component" value="Unassembled WGS sequence"/>
</dbReference>
<evidence type="ECO:0000313" key="2">
    <source>
        <dbReference type="EMBL" id="CAB4313237.1"/>
    </source>
</evidence>
<evidence type="ECO:0000313" key="1">
    <source>
        <dbReference type="EMBL" id="CAB4282702.1"/>
    </source>
</evidence>
<proteinExistence type="predicted"/>
<organism evidence="1 3">
    <name type="scientific">Prunus armeniaca</name>
    <name type="common">Apricot</name>
    <name type="synonym">Armeniaca vulgaris</name>
    <dbReference type="NCBI Taxonomy" id="36596"/>
    <lineage>
        <taxon>Eukaryota</taxon>
        <taxon>Viridiplantae</taxon>
        <taxon>Streptophyta</taxon>
        <taxon>Embryophyta</taxon>
        <taxon>Tracheophyta</taxon>
        <taxon>Spermatophyta</taxon>
        <taxon>Magnoliopsida</taxon>
        <taxon>eudicotyledons</taxon>
        <taxon>Gunneridae</taxon>
        <taxon>Pentapetalae</taxon>
        <taxon>rosids</taxon>
        <taxon>fabids</taxon>
        <taxon>Rosales</taxon>
        <taxon>Rosaceae</taxon>
        <taxon>Amygdaloideae</taxon>
        <taxon>Amygdaleae</taxon>
        <taxon>Prunus</taxon>
    </lineage>
</organism>
<name>A0A6J5V341_PRUAR</name>
<dbReference type="Proteomes" id="UP000507222">
    <property type="component" value="Unassembled WGS sequence"/>
</dbReference>
<reference evidence="4" key="1">
    <citation type="journal article" date="2020" name="Genome Biol.">
        <title>Gamete binning: chromosome-level and haplotype-resolved genome assembly enabled by high-throughput single-cell sequencing of gamete genomes.</title>
        <authorList>
            <person name="Campoy J.A."/>
            <person name="Sun H."/>
            <person name="Goel M."/>
            <person name="Jiao W.-B."/>
            <person name="Folz-Donahue K."/>
            <person name="Wang N."/>
            <person name="Rubio M."/>
            <person name="Liu C."/>
            <person name="Kukat C."/>
            <person name="Ruiz D."/>
            <person name="Huettel B."/>
            <person name="Schneeberger K."/>
        </authorList>
    </citation>
    <scope>NUCLEOTIDE SEQUENCE [LARGE SCALE GENOMIC DNA]</scope>
    <source>
        <strain evidence="4">cv. Rojo Pasion</strain>
    </source>
</reference>
<sequence>MKLFFSLKNPEPPSSSFSLSSALFSSPNIPMVLQVRITESTQFPQRDGRGEWIGLGYCRWVLEEVREMAAVQWRNREEAGGWGVGVCVMRGKGFYNFKKYF</sequence>
<evidence type="ECO:0000313" key="3">
    <source>
        <dbReference type="Proteomes" id="UP000507222"/>
    </source>
</evidence>
<dbReference type="AlphaFoldDB" id="A0A6J5V341"/>
<reference evidence="1 3" key="2">
    <citation type="submission" date="2020-05" db="EMBL/GenBank/DDBJ databases">
        <authorList>
            <person name="Campoy J."/>
            <person name="Schneeberger K."/>
            <person name="Spophaly S."/>
        </authorList>
    </citation>
    <scope>NUCLEOTIDE SEQUENCE [LARGE SCALE GENOMIC DNA]</scope>
    <source>
        <strain evidence="1">PruArmRojPasFocal</strain>
    </source>
</reference>
<accession>A0A6J5V341</accession>
<protein>
    <submittedName>
        <fullName evidence="1">Uncharacterized protein</fullName>
    </submittedName>
</protein>
<dbReference type="EMBL" id="CAEKKB010000006">
    <property type="protein sequence ID" value="CAB4313237.1"/>
    <property type="molecule type" value="Genomic_DNA"/>
</dbReference>